<dbReference type="AlphaFoldDB" id="A0A8C7WSY8"/>
<feature type="domain" description="Shieldin complex subunit 2 C-terminal" evidence="2">
    <location>
        <begin position="406"/>
        <end position="550"/>
    </location>
</feature>
<dbReference type="PANTHER" id="PTHR14495:SF2">
    <property type="entry name" value="SHIELDIN COMPLEX SUBUNIT 2"/>
    <property type="match status" value="1"/>
</dbReference>
<evidence type="ECO:0000256" key="1">
    <source>
        <dbReference type="SAM" id="MobiDB-lite"/>
    </source>
</evidence>
<keyword evidence="6" id="KW-1185">Reference proteome</keyword>
<organism evidence="5 6">
    <name type="scientific">Oryzias sinensis</name>
    <name type="common">Chinese medaka</name>
    <dbReference type="NCBI Taxonomy" id="183150"/>
    <lineage>
        <taxon>Eukaryota</taxon>
        <taxon>Metazoa</taxon>
        <taxon>Chordata</taxon>
        <taxon>Craniata</taxon>
        <taxon>Vertebrata</taxon>
        <taxon>Euteleostomi</taxon>
        <taxon>Actinopterygii</taxon>
        <taxon>Neopterygii</taxon>
        <taxon>Teleostei</taxon>
        <taxon>Neoteleostei</taxon>
        <taxon>Acanthomorphata</taxon>
        <taxon>Ovalentaria</taxon>
        <taxon>Atherinomorphae</taxon>
        <taxon>Beloniformes</taxon>
        <taxon>Adrianichthyidae</taxon>
        <taxon>Oryziinae</taxon>
        <taxon>Oryzias</taxon>
    </lineage>
</organism>
<feature type="region of interest" description="Disordered" evidence="1">
    <location>
        <begin position="1"/>
        <end position="51"/>
    </location>
</feature>
<dbReference type="Pfam" id="PF22779">
    <property type="entry name" value="OB_SHLD2_2nd"/>
    <property type="match status" value="1"/>
</dbReference>
<dbReference type="InterPro" id="IPR049507">
    <property type="entry name" value="SHLD2_OB1"/>
</dbReference>
<dbReference type="GO" id="GO:0005634">
    <property type="term" value="C:nucleus"/>
    <property type="evidence" value="ECO:0007669"/>
    <property type="project" value="TreeGrafter"/>
</dbReference>
<feature type="domain" description="Shieldin complex subunit 2 second OB fold" evidence="4">
    <location>
        <begin position="272"/>
        <end position="352"/>
    </location>
</feature>
<dbReference type="Gene3D" id="2.40.50.140">
    <property type="entry name" value="Nucleic acid-binding proteins"/>
    <property type="match status" value="1"/>
</dbReference>
<name>A0A8C7WSY8_9TELE</name>
<dbReference type="Ensembl" id="ENSOSIT00000002868.1">
    <property type="protein sequence ID" value="ENSOSIP00000002672.1"/>
    <property type="gene ID" value="ENSOSIG00000001621.1"/>
</dbReference>
<dbReference type="Pfam" id="PF21669">
    <property type="entry name" value="SHLD2_OB1"/>
    <property type="match status" value="1"/>
</dbReference>
<reference evidence="5" key="2">
    <citation type="submission" date="2025-09" db="UniProtKB">
        <authorList>
            <consortium name="Ensembl"/>
        </authorList>
    </citation>
    <scope>IDENTIFICATION</scope>
</reference>
<reference evidence="5" key="1">
    <citation type="submission" date="2025-08" db="UniProtKB">
        <authorList>
            <consortium name="Ensembl"/>
        </authorList>
    </citation>
    <scope>IDENTIFICATION</scope>
</reference>
<dbReference type="InterPro" id="IPR012340">
    <property type="entry name" value="NA-bd_OB-fold"/>
</dbReference>
<feature type="region of interest" description="Disordered" evidence="1">
    <location>
        <begin position="76"/>
        <end position="95"/>
    </location>
</feature>
<dbReference type="InterPro" id="IPR053944">
    <property type="entry name" value="SHLD2_OB2"/>
</dbReference>
<evidence type="ECO:0000259" key="4">
    <source>
        <dbReference type="Pfam" id="PF22779"/>
    </source>
</evidence>
<protein>
    <submittedName>
        <fullName evidence="5">Shieldin complex subunit 2</fullName>
    </submittedName>
</protein>
<dbReference type="Pfam" id="PF15793">
    <property type="entry name" value="SHLD2_C"/>
    <property type="match status" value="1"/>
</dbReference>
<dbReference type="GeneTree" id="ENSGT00390000003133"/>
<sequence>MLRGRHGVQSADSPKKKQPKQSQTPPTDSSNSPELFSPATPSPGCSSELFSPSCSTQRVETGGIVLEVTTDGILCSQETSTRDPPTEIPCNKRPLISDDSGLEAAGLRNRTTPLDRCVRVGACFSVLVVVVHPCHLKEVKVKSGPSAGTLVPLASIVVTDQSELDMKVVLWRRAAFWALTVTPGDLLLITGLKVTEDRWRGETVLQSTFRSKLLNVGHASSPQPGTSTHVDTRSLTSLCTFLRKRRPLLVSLPSRTPQDLNRLSYASLRALRVNTLVNALLCVTQKHLSSGEIETHKSAVELKAVLTVEQPGGQQGVLLLWGAAVAWLPQFSKNKAVWDFHNLLVRDGLTSDLPELHSTPWSSVRALDPTDRRLLDFQRQHQSRASPPLELDVDTLLSQKYSGEVDSATLAAVMATLGDDITYTGCGRCSTELNTDANGIYGPCYPCLPHTAVRRFYRPGVLTVKGGDHSQLCVQVPPVPLQKILQAPPDKLQRSSAPGSEVKFIHVAAERMKSLLSLPRKTVIVTLRSHFLCDENSIPITQSFTLLDLQFPT</sequence>
<dbReference type="Proteomes" id="UP000694383">
    <property type="component" value="Unplaced"/>
</dbReference>
<dbReference type="GO" id="GO:0035861">
    <property type="term" value="C:site of double-strand break"/>
    <property type="evidence" value="ECO:0007669"/>
    <property type="project" value="TreeGrafter"/>
</dbReference>
<accession>A0A8C7WSY8</accession>
<evidence type="ECO:0000259" key="2">
    <source>
        <dbReference type="Pfam" id="PF15793"/>
    </source>
</evidence>
<evidence type="ECO:0000313" key="5">
    <source>
        <dbReference type="Ensembl" id="ENSOSIP00000002672.1"/>
    </source>
</evidence>
<dbReference type="PANTHER" id="PTHR14495">
    <property type="entry name" value="SHIELDIN COMPLEX SUBUNIT 2"/>
    <property type="match status" value="1"/>
</dbReference>
<feature type="domain" description="Shieldin complex subunit 2 first OB fold" evidence="3">
    <location>
        <begin position="106"/>
        <end position="240"/>
    </location>
</feature>
<evidence type="ECO:0000259" key="3">
    <source>
        <dbReference type="Pfam" id="PF21669"/>
    </source>
</evidence>
<proteinExistence type="predicted"/>
<feature type="compositionally biased region" description="Low complexity" evidence="1">
    <location>
        <begin position="20"/>
        <end position="30"/>
    </location>
</feature>
<dbReference type="InterPro" id="IPR029715">
    <property type="entry name" value="FAM35A"/>
</dbReference>
<evidence type="ECO:0000313" key="6">
    <source>
        <dbReference type="Proteomes" id="UP000694383"/>
    </source>
</evidence>
<dbReference type="InterPro" id="IPR031589">
    <property type="entry name" value="SHLD2_C"/>
</dbReference>
<dbReference type="GO" id="GO:0010569">
    <property type="term" value="P:regulation of double-strand break repair via homologous recombination"/>
    <property type="evidence" value="ECO:0007669"/>
    <property type="project" value="TreeGrafter"/>
</dbReference>